<protein>
    <submittedName>
        <fullName evidence="2">Uncharacterized protein</fullName>
    </submittedName>
</protein>
<evidence type="ECO:0000313" key="2">
    <source>
        <dbReference type="EMBL" id="ETO70214.1"/>
    </source>
</evidence>
<organism evidence="2 3">
    <name type="scientific">Phytophthora nicotianae P1976</name>
    <dbReference type="NCBI Taxonomy" id="1317066"/>
    <lineage>
        <taxon>Eukaryota</taxon>
        <taxon>Sar</taxon>
        <taxon>Stramenopiles</taxon>
        <taxon>Oomycota</taxon>
        <taxon>Peronosporomycetes</taxon>
        <taxon>Peronosporales</taxon>
        <taxon>Peronosporaceae</taxon>
        <taxon>Phytophthora</taxon>
    </lineage>
</organism>
<proteinExistence type="predicted"/>
<dbReference type="AlphaFoldDB" id="A0A080ZUA3"/>
<feature type="region of interest" description="Disordered" evidence="1">
    <location>
        <begin position="1"/>
        <end position="34"/>
    </location>
</feature>
<evidence type="ECO:0000313" key="3">
    <source>
        <dbReference type="Proteomes" id="UP000028582"/>
    </source>
</evidence>
<dbReference type="Proteomes" id="UP000028582">
    <property type="component" value="Unassembled WGS sequence"/>
</dbReference>
<accession>A0A080ZUA3</accession>
<gene>
    <name evidence="2" type="ORF">F444_13285</name>
</gene>
<comment type="caution">
    <text evidence="2">The sequence shown here is derived from an EMBL/GenBank/DDBJ whole genome shotgun (WGS) entry which is preliminary data.</text>
</comment>
<reference evidence="2 3" key="1">
    <citation type="submission" date="2013-11" db="EMBL/GenBank/DDBJ databases">
        <title>The Genome Sequence of Phytophthora parasitica P1976.</title>
        <authorList>
            <consortium name="The Broad Institute Genomics Platform"/>
            <person name="Russ C."/>
            <person name="Tyler B."/>
            <person name="Panabieres F."/>
            <person name="Shan W."/>
            <person name="Tripathy S."/>
            <person name="Grunwald N."/>
            <person name="Machado M."/>
            <person name="Johnson C.S."/>
            <person name="Walker B."/>
            <person name="Young S."/>
            <person name="Zeng Q."/>
            <person name="Gargeya S."/>
            <person name="Fitzgerald M."/>
            <person name="Haas B."/>
            <person name="Abouelleil A."/>
            <person name="Allen A.W."/>
            <person name="Alvarado L."/>
            <person name="Arachchi H.M."/>
            <person name="Berlin A.M."/>
            <person name="Chapman S.B."/>
            <person name="Gainer-Dewar J."/>
            <person name="Goldberg J."/>
            <person name="Griggs A."/>
            <person name="Gujja S."/>
            <person name="Hansen M."/>
            <person name="Howarth C."/>
            <person name="Imamovic A."/>
            <person name="Ireland A."/>
            <person name="Larimer J."/>
            <person name="McCowan C."/>
            <person name="Murphy C."/>
            <person name="Pearson M."/>
            <person name="Poon T.W."/>
            <person name="Priest M."/>
            <person name="Roberts A."/>
            <person name="Saif S."/>
            <person name="Shea T."/>
            <person name="Sisk P."/>
            <person name="Sykes S."/>
            <person name="Wortman J."/>
            <person name="Nusbaum C."/>
            <person name="Birren B."/>
        </authorList>
    </citation>
    <scope>NUCLEOTIDE SEQUENCE [LARGE SCALE GENOMIC DNA]</scope>
    <source>
        <strain evidence="2 3">P1976</strain>
    </source>
</reference>
<name>A0A080ZUA3_PHYNI</name>
<sequence length="34" mass="3536">MTNIPNSGIAENRPTASTAMGMLRKAPATSPVHI</sequence>
<dbReference type="EMBL" id="ANJA01002384">
    <property type="protein sequence ID" value="ETO70214.1"/>
    <property type="molecule type" value="Genomic_DNA"/>
</dbReference>
<evidence type="ECO:0000256" key="1">
    <source>
        <dbReference type="SAM" id="MobiDB-lite"/>
    </source>
</evidence>